<evidence type="ECO:0000313" key="5">
    <source>
        <dbReference type="EMBL" id="RUO64123.1"/>
    </source>
</evidence>
<evidence type="ECO:0000256" key="3">
    <source>
        <dbReference type="ARBA" id="ARBA00022840"/>
    </source>
</evidence>
<comment type="caution">
    <text evidence="5">The sequence shown here is derived from an EMBL/GenBank/DDBJ whole genome shotgun (WGS) entry which is preliminary data.</text>
</comment>
<reference evidence="5 6" key="1">
    <citation type="journal article" date="2011" name="Front. Microbiol.">
        <title>Genomic signatures of strain selection and enhancement in Bacillus atrophaeus var. globigii, a historical biowarfare simulant.</title>
        <authorList>
            <person name="Gibbons H.S."/>
            <person name="Broomall S.M."/>
            <person name="McNew L.A."/>
            <person name="Daligault H."/>
            <person name="Chapman C."/>
            <person name="Bruce D."/>
            <person name="Karavis M."/>
            <person name="Krepps M."/>
            <person name="McGregor P.A."/>
            <person name="Hong C."/>
            <person name="Park K.H."/>
            <person name="Akmal A."/>
            <person name="Feldman A."/>
            <person name="Lin J.S."/>
            <person name="Chang W.E."/>
            <person name="Higgs B.W."/>
            <person name="Demirev P."/>
            <person name="Lindquist J."/>
            <person name="Liem A."/>
            <person name="Fochler E."/>
            <person name="Read T.D."/>
            <person name="Tapia R."/>
            <person name="Johnson S."/>
            <person name="Bishop-Lilly K.A."/>
            <person name="Detter C."/>
            <person name="Han C."/>
            <person name="Sozhamannan S."/>
            <person name="Rosenzweig C.N."/>
            <person name="Skowronski E.W."/>
        </authorList>
    </citation>
    <scope>NUCLEOTIDE SEQUENCE [LARGE SCALE GENOMIC DNA]</scope>
    <source>
        <strain evidence="5 6">TPS4-2</strain>
    </source>
</reference>
<organism evidence="5 6">
    <name type="scientific">Idiomarina piscisalsi</name>
    <dbReference type="NCBI Taxonomy" id="1096243"/>
    <lineage>
        <taxon>Bacteria</taxon>
        <taxon>Pseudomonadati</taxon>
        <taxon>Pseudomonadota</taxon>
        <taxon>Gammaproteobacteria</taxon>
        <taxon>Alteromonadales</taxon>
        <taxon>Idiomarinaceae</taxon>
        <taxon>Idiomarina</taxon>
    </lineage>
</organism>
<dbReference type="GO" id="GO:0005524">
    <property type="term" value="F:ATP binding"/>
    <property type="evidence" value="ECO:0007669"/>
    <property type="project" value="UniProtKB-KW"/>
</dbReference>
<keyword evidence="3 5" id="KW-0067">ATP-binding</keyword>
<dbReference type="Gene3D" id="3.40.50.300">
    <property type="entry name" value="P-loop containing nucleotide triphosphate hydrolases"/>
    <property type="match status" value="1"/>
</dbReference>
<dbReference type="SUPFAM" id="SSF52540">
    <property type="entry name" value="P-loop containing nucleoside triphosphate hydrolases"/>
    <property type="match status" value="1"/>
</dbReference>
<dbReference type="AlphaFoldDB" id="A0A432YR32"/>
<name>A0A432YR32_9GAMM</name>
<evidence type="ECO:0000256" key="1">
    <source>
        <dbReference type="ARBA" id="ARBA00022448"/>
    </source>
</evidence>
<dbReference type="InterPro" id="IPR015854">
    <property type="entry name" value="ABC_transpr_LolD-like"/>
</dbReference>
<dbReference type="Proteomes" id="UP000288361">
    <property type="component" value="Unassembled WGS sequence"/>
</dbReference>
<evidence type="ECO:0000256" key="2">
    <source>
        <dbReference type="ARBA" id="ARBA00022741"/>
    </source>
</evidence>
<dbReference type="GO" id="GO:0022857">
    <property type="term" value="F:transmembrane transporter activity"/>
    <property type="evidence" value="ECO:0007669"/>
    <property type="project" value="TreeGrafter"/>
</dbReference>
<dbReference type="PANTHER" id="PTHR24220">
    <property type="entry name" value="IMPORT ATP-BINDING PROTEIN"/>
    <property type="match status" value="1"/>
</dbReference>
<keyword evidence="1" id="KW-0813">Transport</keyword>
<sequence>MIAVSVRDLSFSWKRNEPATLEIPEWQVQNGETLLLRGPSGSGKSTLLSLLAGINTPQKGELSLFDTPLSKLSGRQRDRFRADNIGYIFQQFNLLPYLSALDNALLACQFSSIRKERIAKAGETPEASAHNMLKRLGLSESQIQQPAHSLSVGQQQRVAAARALLGAPPLLIADEPTSALDAEHRDSFIQLLLELSAKNNTTVIFVTHDAALSRYFDSHVELNDLNKAGVTA</sequence>
<dbReference type="EMBL" id="PIQA01000006">
    <property type="protein sequence ID" value="RUO64123.1"/>
    <property type="molecule type" value="Genomic_DNA"/>
</dbReference>
<dbReference type="RefSeq" id="WP_126752319.1">
    <property type="nucleotide sequence ID" value="NZ_JBHUMT010000015.1"/>
</dbReference>
<dbReference type="GO" id="GO:0005886">
    <property type="term" value="C:plasma membrane"/>
    <property type="evidence" value="ECO:0007669"/>
    <property type="project" value="TreeGrafter"/>
</dbReference>
<dbReference type="SMART" id="SM00382">
    <property type="entry name" value="AAA"/>
    <property type="match status" value="1"/>
</dbReference>
<dbReference type="InterPro" id="IPR027417">
    <property type="entry name" value="P-loop_NTPase"/>
</dbReference>
<dbReference type="InterPro" id="IPR003439">
    <property type="entry name" value="ABC_transporter-like_ATP-bd"/>
</dbReference>
<dbReference type="InterPro" id="IPR003593">
    <property type="entry name" value="AAA+_ATPase"/>
</dbReference>
<dbReference type="InterPro" id="IPR017911">
    <property type="entry name" value="MacB-like_ATP-bd"/>
</dbReference>
<dbReference type="CDD" id="cd03255">
    <property type="entry name" value="ABC_MJ0796_LolCDE_FtsE"/>
    <property type="match status" value="1"/>
</dbReference>
<gene>
    <name evidence="5" type="ORF">CWI73_08130</name>
</gene>
<protein>
    <submittedName>
        <fullName evidence="5">Methionine ABC transporter ATP-binding protein</fullName>
    </submittedName>
</protein>
<keyword evidence="2" id="KW-0547">Nucleotide-binding</keyword>
<accession>A0A432YR32</accession>
<evidence type="ECO:0000259" key="4">
    <source>
        <dbReference type="PROSITE" id="PS50893"/>
    </source>
</evidence>
<dbReference type="GO" id="GO:0016887">
    <property type="term" value="F:ATP hydrolysis activity"/>
    <property type="evidence" value="ECO:0007669"/>
    <property type="project" value="InterPro"/>
</dbReference>
<evidence type="ECO:0000313" key="6">
    <source>
        <dbReference type="Proteomes" id="UP000288361"/>
    </source>
</evidence>
<proteinExistence type="predicted"/>
<dbReference type="PANTHER" id="PTHR24220:SF611">
    <property type="entry name" value="ATP-BINDING COMPONENT OF ABC TRANSPORTER-RELATED"/>
    <property type="match status" value="1"/>
</dbReference>
<dbReference type="PROSITE" id="PS50893">
    <property type="entry name" value="ABC_TRANSPORTER_2"/>
    <property type="match status" value="1"/>
</dbReference>
<feature type="domain" description="ABC transporter" evidence="4">
    <location>
        <begin position="4"/>
        <end position="232"/>
    </location>
</feature>
<dbReference type="Pfam" id="PF00005">
    <property type="entry name" value="ABC_tran"/>
    <property type="match status" value="1"/>
</dbReference>